<dbReference type="SUPFAM" id="SSF50969">
    <property type="entry name" value="YVTN repeat-like/Quinoprotein amine dehydrogenase"/>
    <property type="match status" value="1"/>
</dbReference>
<gene>
    <name evidence="2" type="ORF">C667_18517</name>
</gene>
<evidence type="ECO:0000313" key="2">
    <source>
        <dbReference type="EMBL" id="ENO95534.1"/>
    </source>
</evidence>
<dbReference type="AlphaFoldDB" id="N6ZTR8"/>
<organism evidence="2 3">
    <name type="scientific">Thauera phenylacetica B4P</name>
    <dbReference type="NCBI Taxonomy" id="1234382"/>
    <lineage>
        <taxon>Bacteria</taxon>
        <taxon>Pseudomonadati</taxon>
        <taxon>Pseudomonadota</taxon>
        <taxon>Betaproteobacteria</taxon>
        <taxon>Rhodocyclales</taxon>
        <taxon>Zoogloeaceae</taxon>
        <taxon>Thauera</taxon>
    </lineage>
</organism>
<sequence length="393" mass="42487">MNKRDFLRTLGGGLSLALLPRTLFAAAATPGALPEIRLIAAWRSLHELGRDGASHGAKAEGGTDYVGILATDWQQGVARIETAVAVPDRVHGLLPDRDGGFLVCANRPGPWLMRCAADGEVLARQALADENSGRTLNGHAVFDPAGEWLYTTESETGSTQGWIAVRRRDSLRKEAEFSTRGIEPHELLFDAEGKLVVANGGILRAPGDRKRDLDRMDSSLVRLDPTSGERLGQWWLKDKRLSLRHLALGATPAVGARALVGVALQAEHDDPAERAAAPILAVWNGDTLEIPSRETVGAGYCGDIATGMDGGFYLSAERSHRVTRWHPAAPERLEVIAELNKAGALAEFPLEGTHASLIGSPRGLGFWHPQRDPVLLRWAVEIAPDNHWTVVRA</sequence>
<feature type="signal peptide" evidence="1">
    <location>
        <begin position="1"/>
        <end position="25"/>
    </location>
</feature>
<accession>N6ZTR8</accession>
<dbReference type="OrthoDB" id="5624218at2"/>
<dbReference type="InterPro" id="IPR011044">
    <property type="entry name" value="Quino_amine_DH_bsu"/>
</dbReference>
<keyword evidence="3" id="KW-1185">Reference proteome</keyword>
<dbReference type="Pfam" id="PF07433">
    <property type="entry name" value="DUF1513"/>
    <property type="match status" value="1"/>
</dbReference>
<reference evidence="2 3" key="1">
    <citation type="submission" date="2012-09" db="EMBL/GenBank/DDBJ databases">
        <title>Draft Genome Sequences of 6 Strains from Genus Thauera.</title>
        <authorList>
            <person name="Liu B."/>
            <person name="Shapleigh J.P."/>
            <person name="Frostegard A.H."/>
        </authorList>
    </citation>
    <scope>NUCLEOTIDE SEQUENCE [LARGE SCALE GENOMIC DNA]</scope>
    <source>
        <strain evidence="2 3">B4P</strain>
    </source>
</reference>
<dbReference type="Proteomes" id="UP000013047">
    <property type="component" value="Unassembled WGS sequence"/>
</dbReference>
<keyword evidence="1" id="KW-0732">Signal</keyword>
<evidence type="ECO:0000313" key="3">
    <source>
        <dbReference type="Proteomes" id="UP000013047"/>
    </source>
</evidence>
<dbReference type="RefSeq" id="WP_004374158.1">
    <property type="nucleotide sequence ID" value="NZ_AMXF01000205.1"/>
</dbReference>
<feature type="chain" id="PRO_5004129173" evidence="1">
    <location>
        <begin position="26"/>
        <end position="393"/>
    </location>
</feature>
<comment type="caution">
    <text evidence="2">The sequence shown here is derived from an EMBL/GenBank/DDBJ whole genome shotgun (WGS) entry which is preliminary data.</text>
</comment>
<proteinExistence type="predicted"/>
<dbReference type="EMBL" id="AMXF01000205">
    <property type="protein sequence ID" value="ENO95534.1"/>
    <property type="molecule type" value="Genomic_DNA"/>
</dbReference>
<evidence type="ECO:0000256" key="1">
    <source>
        <dbReference type="SAM" id="SignalP"/>
    </source>
</evidence>
<protein>
    <submittedName>
        <fullName evidence="2">Twin-arginine translocation pathway signal</fullName>
    </submittedName>
</protein>
<dbReference type="InterPro" id="IPR008311">
    <property type="entry name" value="UCP028101"/>
</dbReference>
<name>N6ZTR8_9RHOO</name>